<dbReference type="Proteomes" id="UP000049828">
    <property type="component" value="Unassembled WGS sequence"/>
</dbReference>
<evidence type="ECO:0000313" key="2">
    <source>
        <dbReference type="EMBL" id="RHD05889.1"/>
    </source>
</evidence>
<protein>
    <submittedName>
        <fullName evidence="2">MBL fold metallo-hydrolase</fullName>
    </submittedName>
    <submittedName>
        <fullName evidence="1">Metal dependent hydrolase</fullName>
    </submittedName>
</protein>
<gene>
    <name evidence="3" type="ORF">DW707_12560</name>
    <name evidence="2" type="ORF">DW813_02880</name>
    <name evidence="1" type="ORF">RIL183_05881</name>
</gene>
<evidence type="ECO:0000313" key="1">
    <source>
        <dbReference type="EMBL" id="CRL41434.1"/>
    </source>
</evidence>
<dbReference type="PANTHER" id="PTHR42967">
    <property type="entry name" value="METAL DEPENDENT HYDROLASE"/>
    <property type="match status" value="1"/>
</dbReference>
<dbReference type="GO" id="GO:0016787">
    <property type="term" value="F:hydrolase activity"/>
    <property type="evidence" value="ECO:0007669"/>
    <property type="project" value="UniProtKB-KW"/>
</dbReference>
<dbReference type="Proteomes" id="UP000286271">
    <property type="component" value="Unassembled WGS sequence"/>
</dbReference>
<dbReference type="EMBL" id="QSIQ01000002">
    <property type="protein sequence ID" value="RHD05889.1"/>
    <property type="molecule type" value="Genomic_DNA"/>
</dbReference>
<evidence type="ECO:0000313" key="5">
    <source>
        <dbReference type="Proteomes" id="UP000266391"/>
    </source>
</evidence>
<dbReference type="Proteomes" id="UP000266391">
    <property type="component" value="Unassembled WGS sequence"/>
</dbReference>
<dbReference type="EMBL" id="CVRS01000092">
    <property type="protein sequence ID" value="CRL41434.1"/>
    <property type="molecule type" value="Genomic_DNA"/>
</dbReference>
<evidence type="ECO:0000313" key="6">
    <source>
        <dbReference type="Proteomes" id="UP000286271"/>
    </source>
</evidence>
<dbReference type="SUPFAM" id="SSF56281">
    <property type="entry name" value="Metallo-hydrolase/oxidoreductase"/>
    <property type="match status" value="1"/>
</dbReference>
<proteinExistence type="predicted"/>
<evidence type="ECO:0000313" key="3">
    <source>
        <dbReference type="EMBL" id="RHE95889.1"/>
    </source>
</evidence>
<keyword evidence="1" id="KW-0378">Hydrolase</keyword>
<dbReference type="InterPro" id="IPR036866">
    <property type="entry name" value="RibonucZ/Hydroxyglut_hydro"/>
</dbReference>
<dbReference type="Pfam" id="PF13483">
    <property type="entry name" value="Lactamase_B_3"/>
    <property type="match status" value="1"/>
</dbReference>
<keyword evidence="4" id="KW-1185">Reference proteome</keyword>
<dbReference type="PANTHER" id="PTHR42967:SF1">
    <property type="entry name" value="MBL FOLD METALLO-HYDROLASE"/>
    <property type="match status" value="1"/>
</dbReference>
<dbReference type="AlphaFoldDB" id="A0A0M6WW21"/>
<dbReference type="EMBL" id="QSKW01000021">
    <property type="protein sequence ID" value="RHE95889.1"/>
    <property type="molecule type" value="Genomic_DNA"/>
</dbReference>
<reference evidence="1" key="1">
    <citation type="submission" date="2015-05" db="EMBL/GenBank/DDBJ databases">
        <authorList>
            <person name="Wang D.B."/>
            <person name="Wang M."/>
        </authorList>
    </citation>
    <scope>NUCLEOTIDE SEQUENCE [LARGE SCALE GENOMIC DNA]</scope>
    <source>
        <strain evidence="1">L1-83</strain>
    </source>
</reference>
<accession>A0A0M6WW21</accession>
<dbReference type="OrthoDB" id="36975at2"/>
<name>A0A0M6WW21_9FIRM</name>
<evidence type="ECO:0000313" key="4">
    <source>
        <dbReference type="Proteomes" id="UP000049828"/>
    </source>
</evidence>
<reference evidence="5 6" key="3">
    <citation type="submission" date="2018-08" db="EMBL/GenBank/DDBJ databases">
        <title>A genome reference for cultivated species of the human gut microbiota.</title>
        <authorList>
            <person name="Zou Y."/>
            <person name="Xue W."/>
            <person name="Luo G."/>
        </authorList>
    </citation>
    <scope>NUCLEOTIDE SEQUENCE [LARGE SCALE GENOMIC DNA]</scope>
    <source>
        <strain evidence="3 6">AM27-11</strain>
        <strain evidence="2 5">AM32-8LB</strain>
    </source>
</reference>
<dbReference type="STRING" id="360807.ERS852392_00815"/>
<reference evidence="4" key="2">
    <citation type="submission" date="2015-05" db="EMBL/GenBank/DDBJ databases">
        <authorList>
            <consortium name="Pathogen Informatics"/>
        </authorList>
    </citation>
    <scope>NUCLEOTIDE SEQUENCE [LARGE SCALE GENOMIC DNA]</scope>
    <source>
        <strain evidence="4">L1-83</strain>
    </source>
</reference>
<organism evidence="1 4">
    <name type="scientific">Roseburia inulinivorans</name>
    <dbReference type="NCBI Taxonomy" id="360807"/>
    <lineage>
        <taxon>Bacteria</taxon>
        <taxon>Bacillati</taxon>
        <taxon>Bacillota</taxon>
        <taxon>Clostridia</taxon>
        <taxon>Lachnospirales</taxon>
        <taxon>Lachnospiraceae</taxon>
        <taxon>Roseburia</taxon>
    </lineage>
</organism>
<sequence length="251" mass="29529">MQVIFIHHSCFLVEVDEKVLIFDWFAGDRVNGYTFRGQIPEYEPDTPIYVFASHKHRDHFDMDVLHWAERYSNIHYIFSKDCRMSPHFLEKHGFDLSVRELITYVSPCEKYQVDDLEIETLRSTDAGVAFYVKTNGASFYHAGDLNNWKWDGAGELVNGIMDVNYKNQIKKLAKKDINLAFVPFDPKLGMYQSLGMEYFLENTNAEYVFPMHMWQDYSGIQPFIKRLSNQAMADRIVPIVHENQVFEIREE</sequence>
<dbReference type="RefSeq" id="WP_055040118.1">
    <property type="nucleotide sequence ID" value="NZ_CBCTRZ010000012.1"/>
</dbReference>
<dbReference type="Gene3D" id="3.60.15.10">
    <property type="entry name" value="Ribonuclease Z/Hydroxyacylglutathione hydrolase-like"/>
    <property type="match status" value="1"/>
</dbReference>